<evidence type="ECO:0000256" key="1">
    <source>
        <dbReference type="ARBA" id="ARBA00022679"/>
    </source>
</evidence>
<dbReference type="PANTHER" id="PTHR44329:SF288">
    <property type="entry name" value="MITOGEN-ACTIVATED PROTEIN KINASE KINASE KINASE 20"/>
    <property type="match status" value="1"/>
</dbReference>
<accession>A0ABQ7GCD8</accession>
<dbReference type="InterPro" id="IPR000719">
    <property type="entry name" value="Prot_kinase_dom"/>
</dbReference>
<keyword evidence="7" id="KW-1185">Reference proteome</keyword>
<evidence type="ECO:0000313" key="7">
    <source>
        <dbReference type="Proteomes" id="UP000815325"/>
    </source>
</evidence>
<dbReference type="InterPro" id="IPR051681">
    <property type="entry name" value="Ser/Thr_Kinases-Pseudokinases"/>
</dbReference>
<name>A0ABQ7GCD8_DUNSA</name>
<keyword evidence="1" id="KW-0808">Transferase</keyword>
<dbReference type="Gene3D" id="1.10.510.10">
    <property type="entry name" value="Transferase(Phosphotransferase) domain 1"/>
    <property type="match status" value="1"/>
</dbReference>
<evidence type="ECO:0000256" key="4">
    <source>
        <dbReference type="ARBA" id="ARBA00022840"/>
    </source>
</evidence>
<reference evidence="6" key="1">
    <citation type="submission" date="2017-08" db="EMBL/GenBank/DDBJ databases">
        <authorList>
            <person name="Polle J.E."/>
            <person name="Barry K."/>
            <person name="Cushman J."/>
            <person name="Schmutz J."/>
            <person name="Tran D."/>
            <person name="Hathwaick L.T."/>
            <person name="Yim W.C."/>
            <person name="Jenkins J."/>
            <person name="Mckie-Krisberg Z.M."/>
            <person name="Prochnik S."/>
            <person name="Lindquist E."/>
            <person name="Dockter R.B."/>
            <person name="Adam C."/>
            <person name="Molina H."/>
            <person name="Bunkerborg J."/>
            <person name="Jin E."/>
            <person name="Buchheim M."/>
            <person name="Magnuson J."/>
        </authorList>
    </citation>
    <scope>NUCLEOTIDE SEQUENCE</scope>
    <source>
        <strain evidence="6">CCAP 19/18</strain>
    </source>
</reference>
<evidence type="ECO:0000259" key="5">
    <source>
        <dbReference type="PROSITE" id="PS50011"/>
    </source>
</evidence>
<proteinExistence type="predicted"/>
<protein>
    <submittedName>
        <fullName evidence="6">Kinase-like domain-containing protein</fullName>
    </submittedName>
</protein>
<comment type="caution">
    <text evidence="6">The sequence shown here is derived from an EMBL/GenBank/DDBJ whole genome shotgun (WGS) entry which is preliminary data.</text>
</comment>
<evidence type="ECO:0000256" key="3">
    <source>
        <dbReference type="ARBA" id="ARBA00022777"/>
    </source>
</evidence>
<feature type="domain" description="Protein kinase" evidence="5">
    <location>
        <begin position="1"/>
        <end position="270"/>
    </location>
</feature>
<dbReference type="EMBL" id="MU069885">
    <property type="protein sequence ID" value="KAF5832265.1"/>
    <property type="molecule type" value="Genomic_DNA"/>
</dbReference>
<dbReference type="PANTHER" id="PTHR44329">
    <property type="entry name" value="SERINE/THREONINE-PROTEIN KINASE TNNI3K-RELATED"/>
    <property type="match status" value="1"/>
</dbReference>
<keyword evidence="2" id="KW-0547">Nucleotide-binding</keyword>
<keyword evidence="4" id="KW-0067">ATP-binding</keyword>
<gene>
    <name evidence="6" type="ORF">DUNSADRAFT_11908</name>
</gene>
<organism evidence="6 7">
    <name type="scientific">Dunaliella salina</name>
    <name type="common">Green alga</name>
    <name type="synonym">Protococcus salinus</name>
    <dbReference type="NCBI Taxonomy" id="3046"/>
    <lineage>
        <taxon>Eukaryota</taxon>
        <taxon>Viridiplantae</taxon>
        <taxon>Chlorophyta</taxon>
        <taxon>core chlorophytes</taxon>
        <taxon>Chlorophyceae</taxon>
        <taxon>CS clade</taxon>
        <taxon>Chlamydomonadales</taxon>
        <taxon>Dunaliellaceae</taxon>
        <taxon>Dunaliella</taxon>
    </lineage>
</organism>
<dbReference type="SMART" id="SM00220">
    <property type="entry name" value="S_TKc"/>
    <property type="match status" value="1"/>
</dbReference>
<evidence type="ECO:0000256" key="2">
    <source>
        <dbReference type="ARBA" id="ARBA00022741"/>
    </source>
</evidence>
<dbReference type="Proteomes" id="UP000815325">
    <property type="component" value="Unassembled WGS sequence"/>
</dbReference>
<sequence length="295" mass="32422">MVILKQQHLLPWAIHEHVAIKQSVNDPASPPSSSSSGPTPDEQFVKEVSVTVDISGRAHHVVQCLGWSVLGEGQVALVMKLYKKSLYKLIEEQLDDALPLVLIVKIGLHVARGMLELHTERIVFEDLKPHNVLLDAEENAFLSDFGLSKQVKDLSGVYTSNVGGTYLFMAPEKLRPPNSDKIRIGFASDVWAFGITMLQLLCCDTMAPYGRGVALPNIIMMLMVDRQAPQVPAVPDAPELQHILQTCLSLDYKERPSAAQLVQAFERIFLHLQSTTPSPGPAAEVGAVAGHRLRQ</sequence>
<evidence type="ECO:0000313" key="6">
    <source>
        <dbReference type="EMBL" id="KAF5832265.1"/>
    </source>
</evidence>
<dbReference type="InterPro" id="IPR011009">
    <property type="entry name" value="Kinase-like_dom_sf"/>
</dbReference>
<dbReference type="PROSITE" id="PS50011">
    <property type="entry name" value="PROTEIN_KINASE_DOM"/>
    <property type="match status" value="1"/>
</dbReference>
<dbReference type="SUPFAM" id="SSF56112">
    <property type="entry name" value="Protein kinase-like (PK-like)"/>
    <property type="match status" value="1"/>
</dbReference>
<dbReference type="Pfam" id="PF00069">
    <property type="entry name" value="Pkinase"/>
    <property type="match status" value="1"/>
</dbReference>
<keyword evidence="3" id="KW-0418">Kinase</keyword>